<evidence type="ECO:0000313" key="2">
    <source>
        <dbReference type="Proteomes" id="UP000006247"/>
    </source>
</evidence>
<organism evidence="1 2">
    <name type="scientific">Corynebacterium matruchotii ATCC 33806</name>
    <dbReference type="NCBI Taxonomy" id="566549"/>
    <lineage>
        <taxon>Bacteria</taxon>
        <taxon>Bacillati</taxon>
        <taxon>Actinomycetota</taxon>
        <taxon>Actinomycetes</taxon>
        <taxon>Mycobacteriales</taxon>
        <taxon>Corynebacteriaceae</taxon>
        <taxon>Corynebacterium</taxon>
    </lineage>
</organism>
<evidence type="ECO:0000313" key="1">
    <source>
        <dbReference type="EMBL" id="EEG26325.1"/>
    </source>
</evidence>
<reference evidence="1 2" key="1">
    <citation type="submission" date="2009-01" db="EMBL/GenBank/DDBJ databases">
        <authorList>
            <person name="Fulton L."/>
            <person name="Clifton S."/>
            <person name="Chinwalla A.T."/>
            <person name="Mitreva M."/>
            <person name="Sodergren E."/>
            <person name="Weinstock G."/>
            <person name="Clifton S."/>
            <person name="Dooling D.J."/>
            <person name="Fulton B."/>
            <person name="Minx P."/>
            <person name="Pepin K.H."/>
            <person name="Johnson M."/>
            <person name="Bhonagiri V."/>
            <person name="Nash W.E."/>
            <person name="Mardis E.R."/>
            <person name="Wilson R.K."/>
        </authorList>
    </citation>
    <scope>NUCLEOTIDE SEQUENCE [LARGE SCALE GENOMIC DNA]</scope>
    <source>
        <strain evidence="1 2">ATCC 33806</strain>
    </source>
</reference>
<gene>
    <name evidence="1" type="ORF">CORMATOL_02217</name>
</gene>
<comment type="caution">
    <text evidence="1">The sequence shown here is derived from an EMBL/GenBank/DDBJ whole genome shotgun (WGS) entry which is preliminary data.</text>
</comment>
<proteinExistence type="predicted"/>
<sequence>MKVVIAWVMPFSRILMRLNYAAEIFYRPIKAKSLARAGTD</sequence>
<protein>
    <submittedName>
        <fullName evidence="1">Uncharacterized protein</fullName>
    </submittedName>
</protein>
<accession>C0E5D9</accession>
<dbReference type="Proteomes" id="UP000006247">
    <property type="component" value="Unassembled WGS sequence"/>
</dbReference>
<name>C0E5D9_9CORY</name>
<dbReference type="EMBL" id="ACEB01000031">
    <property type="protein sequence ID" value="EEG26325.1"/>
    <property type="molecule type" value="Genomic_DNA"/>
</dbReference>
<dbReference type="AlphaFoldDB" id="C0E5D9"/>
<dbReference type="HOGENOM" id="CLU_3288182_0_0_11"/>